<proteinExistence type="predicted"/>
<dbReference type="GeneID" id="63641966"/>
<sequence>MYRRHTYTLLSLIDDNELKEFSNIIRITNKTNSVLSSFSDLGGVLDVVTDRLYPKKSNLDKLNTSDLEKIKESFEKILSIIKSVSETSKQILLDYQNNKNLIKTDVEKLKSYLDILCNQMRKKAMEAEKLQKIILSIKNL</sequence>
<dbReference type="HOGENOM" id="CLU_136643_0_0_12"/>
<protein>
    <submittedName>
        <fullName evidence="1">Virulent strain associated lipoprotein</fullName>
    </submittedName>
</protein>
<gene>
    <name evidence="1" type="ORF">BVAVS116_0873</name>
</gene>
<keyword evidence="1" id="KW-0449">Lipoprotein</keyword>
<name>D6RWJ9_BORVA</name>
<dbReference type="InterPro" id="IPR008421">
    <property type="entry name" value="Borrelia_lipoprotein_PFam54/60"/>
</dbReference>
<dbReference type="RefSeq" id="WP_006068811.1">
    <property type="nucleotide sequence ID" value="NZ_ABCY02000001.1"/>
</dbReference>
<dbReference type="Gene3D" id="1.10.3160.10">
    <property type="entry name" value="Bbcrasp-1"/>
    <property type="match status" value="1"/>
</dbReference>
<dbReference type="Proteomes" id="UP000006163">
    <property type="component" value="Unassembled WGS sequence"/>
</dbReference>
<evidence type="ECO:0000313" key="1">
    <source>
        <dbReference type="EMBL" id="EEF82009.1"/>
    </source>
</evidence>
<reference evidence="1 2" key="1">
    <citation type="submission" date="2009-01" db="EMBL/GenBank/DDBJ databases">
        <authorList>
            <person name="Fraser-Liggett C.M."/>
            <person name="Mongodin E.F."/>
            <person name="Casjens B."/>
            <person name="Dunn J."/>
            <person name="Luft B."/>
            <person name="Qiu W."/>
            <person name="Schutzer S."/>
            <person name="Sebastian Y."/>
        </authorList>
    </citation>
    <scope>NUCLEOTIDE SEQUENCE [LARGE SCALE GENOMIC DNA]</scope>
    <source>
        <strain evidence="1 2">VS116</strain>
    </source>
</reference>
<dbReference type="EMBL" id="ABCY02000001">
    <property type="protein sequence ID" value="EEF82009.1"/>
    <property type="molecule type" value="Genomic_DNA"/>
</dbReference>
<accession>D6RWJ9</accession>
<keyword evidence="2" id="KW-1185">Reference proteome</keyword>
<dbReference type="Pfam" id="PF05714">
    <property type="entry name" value="PFam54_60"/>
    <property type="match status" value="1"/>
</dbReference>
<organism evidence="1 2">
    <name type="scientific">Borreliella valaisiana VS116</name>
    <dbReference type="NCBI Taxonomy" id="445987"/>
    <lineage>
        <taxon>Bacteria</taxon>
        <taxon>Pseudomonadati</taxon>
        <taxon>Spirochaetota</taxon>
        <taxon>Spirochaetia</taxon>
        <taxon>Spirochaetales</taxon>
        <taxon>Borreliaceae</taxon>
        <taxon>Borreliella</taxon>
    </lineage>
</organism>
<dbReference type="AlphaFoldDB" id="D6RWJ9"/>
<comment type="caution">
    <text evidence="1">The sequence shown here is derived from an EMBL/GenBank/DDBJ whole genome shotgun (WGS) entry which is preliminary data.</text>
</comment>
<evidence type="ECO:0000313" key="2">
    <source>
        <dbReference type="Proteomes" id="UP000006163"/>
    </source>
</evidence>